<evidence type="ECO:0000313" key="2">
    <source>
        <dbReference type="Proteomes" id="UP001227543"/>
    </source>
</evidence>
<comment type="caution">
    <text evidence="1">The sequence shown here is derived from an EMBL/GenBank/DDBJ whole genome shotgun (WGS) entry which is preliminary data.</text>
</comment>
<evidence type="ECO:0000313" key="1">
    <source>
        <dbReference type="EMBL" id="KAK1497270.1"/>
    </source>
</evidence>
<gene>
    <name evidence="1" type="ORF">CTAM01_07934</name>
</gene>
<accession>A0ABQ9R830</accession>
<reference evidence="1 2" key="1">
    <citation type="submission" date="2016-10" db="EMBL/GenBank/DDBJ databases">
        <title>The genome sequence of Colletotrichum fioriniae PJ7.</title>
        <authorList>
            <person name="Baroncelli R."/>
        </authorList>
    </citation>
    <scope>NUCLEOTIDE SEQUENCE [LARGE SCALE GENOMIC DNA]</scope>
    <source>
        <strain evidence="1 2">Tom-12</strain>
    </source>
</reference>
<dbReference type="GeneID" id="85408193"/>
<protein>
    <submittedName>
        <fullName evidence="1">Uncharacterized protein</fullName>
    </submittedName>
</protein>
<dbReference type="RefSeq" id="XP_060381410.1">
    <property type="nucleotide sequence ID" value="XM_060523955.1"/>
</dbReference>
<keyword evidence="2" id="KW-1185">Reference proteome</keyword>
<dbReference type="EMBL" id="MLFU01000026">
    <property type="protein sequence ID" value="KAK1497270.1"/>
    <property type="molecule type" value="Genomic_DNA"/>
</dbReference>
<proteinExistence type="predicted"/>
<sequence>MRAKHLRNGAHAFGLSPYRLLSCSLDTEARNRSGNSHPTLELHQQHLYFPPHAVDFERKLGLSHAQVHVAPQAHRQPPVILQPTTPLTTTLDLPHLSPICA</sequence>
<name>A0ABQ9R830_9PEZI</name>
<dbReference type="Proteomes" id="UP001227543">
    <property type="component" value="Unassembled WGS sequence"/>
</dbReference>
<organism evidence="1 2">
    <name type="scientific">Colletotrichum tamarilloi</name>
    <dbReference type="NCBI Taxonomy" id="1209934"/>
    <lineage>
        <taxon>Eukaryota</taxon>
        <taxon>Fungi</taxon>
        <taxon>Dikarya</taxon>
        <taxon>Ascomycota</taxon>
        <taxon>Pezizomycotina</taxon>
        <taxon>Sordariomycetes</taxon>
        <taxon>Hypocreomycetidae</taxon>
        <taxon>Glomerellales</taxon>
        <taxon>Glomerellaceae</taxon>
        <taxon>Colletotrichum</taxon>
        <taxon>Colletotrichum acutatum species complex</taxon>
    </lineage>
</organism>